<protein>
    <submittedName>
        <fullName evidence="1">Uncharacterized protein</fullName>
    </submittedName>
</protein>
<gene>
    <name evidence="1" type="ORF">WCD58_05865</name>
</gene>
<evidence type="ECO:0000313" key="2">
    <source>
        <dbReference type="Proteomes" id="UP001369736"/>
    </source>
</evidence>
<sequence>MLEGTDQWTAGFEMGRLDQQLAALILRDRKVGLTIRSVNGEQAAAIARRHGYGLDLRPVEEPGHVWAVFSPEP</sequence>
<keyword evidence="2" id="KW-1185">Reference proteome</keyword>
<proteinExistence type="predicted"/>
<dbReference type="Proteomes" id="UP001369736">
    <property type="component" value="Unassembled WGS sequence"/>
</dbReference>
<organism evidence="1 2">
    <name type="scientific">Actinomycetospora flava</name>
    <dbReference type="NCBI Taxonomy" id="3129232"/>
    <lineage>
        <taxon>Bacteria</taxon>
        <taxon>Bacillati</taxon>
        <taxon>Actinomycetota</taxon>
        <taxon>Actinomycetes</taxon>
        <taxon>Pseudonocardiales</taxon>
        <taxon>Pseudonocardiaceae</taxon>
        <taxon>Actinomycetospora</taxon>
    </lineage>
</organism>
<accession>A0ABU8LZV5</accession>
<dbReference type="RefSeq" id="WP_337700437.1">
    <property type="nucleotide sequence ID" value="NZ_JBBEGM010000001.1"/>
</dbReference>
<dbReference type="EMBL" id="JBBEGM010000001">
    <property type="protein sequence ID" value="MEJ2860671.1"/>
    <property type="molecule type" value="Genomic_DNA"/>
</dbReference>
<evidence type="ECO:0000313" key="1">
    <source>
        <dbReference type="EMBL" id="MEJ2860671.1"/>
    </source>
</evidence>
<name>A0ABU8LZV5_9PSEU</name>
<comment type="caution">
    <text evidence="1">The sequence shown here is derived from an EMBL/GenBank/DDBJ whole genome shotgun (WGS) entry which is preliminary data.</text>
</comment>
<reference evidence="1 2" key="1">
    <citation type="submission" date="2024-03" db="EMBL/GenBank/DDBJ databases">
        <title>Actinomycetospora sp. OC33-EN07, a novel actinomycete isolated from wild orchid (Aerides multiflora).</title>
        <authorList>
            <person name="Suriyachadkun C."/>
        </authorList>
    </citation>
    <scope>NUCLEOTIDE SEQUENCE [LARGE SCALE GENOMIC DNA]</scope>
    <source>
        <strain evidence="1 2">OC33-EN07</strain>
    </source>
</reference>